<feature type="transmembrane region" description="Helical" evidence="1">
    <location>
        <begin position="193"/>
        <end position="221"/>
    </location>
</feature>
<keyword evidence="6" id="KW-1185">Reference proteome</keyword>
<dbReference type="EMBL" id="CATOUU010000707">
    <property type="protein sequence ID" value="CAI9942799.1"/>
    <property type="molecule type" value="Genomic_DNA"/>
</dbReference>
<sequence length="282" mass="32480">MTIESATLITPVLPPVPLTPKKKNGLQNYFGGHFSAVRLQVHQVFGFGTVFICYLICYLIFPTKNDYSILHNTFSHLGSYTKNKNPHGWIFFSFGQIISFFVEIPVVSYIRHRLEPVNKVFARIITGTMYFGTTCQLLIGFFPCTRTIMFGKVMVGAVHQVCATLCFAVQIIGFYLLAIFISIDRCKKRKLNYIRVMLPLLVLLITITLGIAVLVAFHFIYNQRKKNNPQIGSNWSESIDTFWSFTLWENLIIYAMYLYYIWFPFTLPLCPFSASAKRYSTM</sequence>
<gene>
    <name evidence="2" type="ORF">HINF_LOCUS16028</name>
    <name evidence="3" type="ORF">HINF_LOCUS30444</name>
    <name evidence="4" type="ORF">HINF_LOCUS78035</name>
    <name evidence="5" type="ORF">HINF_LOCUS78269</name>
</gene>
<feature type="transmembrane region" description="Helical" evidence="1">
    <location>
        <begin position="251"/>
        <end position="272"/>
    </location>
</feature>
<dbReference type="Proteomes" id="UP001642409">
    <property type="component" value="Unassembled WGS sequence"/>
</dbReference>
<feature type="transmembrane region" description="Helical" evidence="1">
    <location>
        <begin position="157"/>
        <end position="181"/>
    </location>
</feature>
<evidence type="ECO:0000313" key="5">
    <source>
        <dbReference type="EMBL" id="CAL6114766.1"/>
    </source>
</evidence>
<keyword evidence="1" id="KW-0812">Transmembrane</keyword>
<evidence type="ECO:0000313" key="6">
    <source>
        <dbReference type="Proteomes" id="UP001642409"/>
    </source>
</evidence>
<organism evidence="3">
    <name type="scientific">Hexamita inflata</name>
    <dbReference type="NCBI Taxonomy" id="28002"/>
    <lineage>
        <taxon>Eukaryota</taxon>
        <taxon>Metamonada</taxon>
        <taxon>Diplomonadida</taxon>
        <taxon>Hexamitidae</taxon>
        <taxon>Hexamitinae</taxon>
        <taxon>Hexamita</taxon>
    </lineage>
</organism>
<evidence type="ECO:0000313" key="3">
    <source>
        <dbReference type="EMBL" id="CAI9942799.1"/>
    </source>
</evidence>
<reference evidence="4 6" key="2">
    <citation type="submission" date="2024-07" db="EMBL/GenBank/DDBJ databases">
        <authorList>
            <person name="Akdeniz Z."/>
        </authorList>
    </citation>
    <scope>NUCLEOTIDE SEQUENCE [LARGE SCALE GENOMIC DNA]</scope>
</reference>
<dbReference type="EMBL" id="CATOUU010000395">
    <property type="protein sequence ID" value="CAI9928383.1"/>
    <property type="molecule type" value="Genomic_DNA"/>
</dbReference>
<dbReference type="Pfam" id="PF06197">
    <property type="entry name" value="DUF998"/>
    <property type="match status" value="1"/>
</dbReference>
<comment type="caution">
    <text evidence="3">The sequence shown here is derived from an EMBL/GenBank/DDBJ whole genome shotgun (WGS) entry which is preliminary data.</text>
</comment>
<accession>A0AA86PZL0</accession>
<reference evidence="3" key="1">
    <citation type="submission" date="2023-06" db="EMBL/GenBank/DDBJ databases">
        <authorList>
            <person name="Kurt Z."/>
        </authorList>
    </citation>
    <scope>NUCLEOTIDE SEQUENCE</scope>
</reference>
<feature type="transmembrane region" description="Helical" evidence="1">
    <location>
        <begin position="44"/>
        <end position="61"/>
    </location>
</feature>
<evidence type="ECO:0000313" key="4">
    <source>
        <dbReference type="EMBL" id="CAL6114532.1"/>
    </source>
</evidence>
<evidence type="ECO:0000313" key="2">
    <source>
        <dbReference type="EMBL" id="CAI9928383.1"/>
    </source>
</evidence>
<proteinExistence type="predicted"/>
<evidence type="ECO:0000256" key="1">
    <source>
        <dbReference type="SAM" id="Phobius"/>
    </source>
</evidence>
<feature type="transmembrane region" description="Helical" evidence="1">
    <location>
        <begin position="120"/>
        <end position="142"/>
    </location>
</feature>
<keyword evidence="1" id="KW-0472">Membrane</keyword>
<dbReference type="EMBL" id="CAXDID020000826">
    <property type="protein sequence ID" value="CAL6114766.1"/>
    <property type="molecule type" value="Genomic_DNA"/>
</dbReference>
<dbReference type="InterPro" id="IPR009339">
    <property type="entry name" value="DUF998"/>
</dbReference>
<protein>
    <submittedName>
        <fullName evidence="3">Uncharacterized protein</fullName>
    </submittedName>
</protein>
<dbReference type="AlphaFoldDB" id="A0AA86PZL0"/>
<feature type="transmembrane region" description="Helical" evidence="1">
    <location>
        <begin position="89"/>
        <end position="108"/>
    </location>
</feature>
<dbReference type="EMBL" id="CAXDID020000802">
    <property type="protein sequence ID" value="CAL6114532.1"/>
    <property type="molecule type" value="Genomic_DNA"/>
</dbReference>
<keyword evidence="1" id="KW-1133">Transmembrane helix</keyword>
<name>A0AA86PZL0_9EUKA</name>